<dbReference type="Proteomes" id="UP000265768">
    <property type="component" value="Unassembled WGS sequence"/>
</dbReference>
<accession>A0A3A4AX60</accession>
<name>A0A3A4AX60_9ACTN</name>
<sequence length="355" mass="39595">MSYGRRLLTVVPALLVTVLAFALPGAAAGEPLPATEEVMNHFRDDWGRHAKDRYGLGRWNPVSEWERVEQYGFAAGSDEFTGRPERVGDLKPVTLRIMSRQVHGRTEYNVIERVTEPDGTVTENPLPVFAGTPEDMVFHNAAGIHTGPGGEAQETCREFAKAGRRFQLCRVLFQDDRIAYHTKIEKGSAAEGLPTVDELLGAFRDLWGRTRFTPTGTTAWRESAVFRSERLIVFGPPGSGEPADELTGEPRELTPGEEGTAQVDWVLYRRTVRGRAEHMVADRATVRGERTISYFQPFRGSPDHWLALIDDPAPGDPTPGHRYHGRALREFLIVRASVDRGEAHYWVARPLPAGM</sequence>
<keyword evidence="2" id="KW-0732">Signal</keyword>
<proteinExistence type="predicted"/>
<feature type="chain" id="PRO_5017422849" evidence="2">
    <location>
        <begin position="23"/>
        <end position="355"/>
    </location>
</feature>
<comment type="caution">
    <text evidence="3">The sequence shown here is derived from an EMBL/GenBank/DDBJ whole genome shotgun (WGS) entry which is preliminary data.</text>
</comment>
<protein>
    <submittedName>
        <fullName evidence="3">Uncharacterized protein</fullName>
    </submittedName>
</protein>
<dbReference type="AlphaFoldDB" id="A0A3A4AX60"/>
<reference evidence="3 4" key="1">
    <citation type="submission" date="2018-09" db="EMBL/GenBank/DDBJ databases">
        <title>YIM 75507 draft genome.</title>
        <authorList>
            <person name="Tang S."/>
            <person name="Feng Y."/>
        </authorList>
    </citation>
    <scope>NUCLEOTIDE SEQUENCE [LARGE SCALE GENOMIC DNA]</scope>
    <source>
        <strain evidence="3 4">YIM 75507</strain>
    </source>
</reference>
<dbReference type="EMBL" id="QZEY01000005">
    <property type="protein sequence ID" value="RJL31974.1"/>
    <property type="molecule type" value="Genomic_DNA"/>
</dbReference>
<gene>
    <name evidence="3" type="ORF">D5H75_16155</name>
</gene>
<organism evidence="3 4">
    <name type="scientific">Bailinhaonella thermotolerans</name>
    <dbReference type="NCBI Taxonomy" id="1070861"/>
    <lineage>
        <taxon>Bacteria</taxon>
        <taxon>Bacillati</taxon>
        <taxon>Actinomycetota</taxon>
        <taxon>Actinomycetes</taxon>
        <taxon>Streptosporangiales</taxon>
        <taxon>Streptosporangiaceae</taxon>
        <taxon>Bailinhaonella</taxon>
    </lineage>
</organism>
<evidence type="ECO:0000313" key="4">
    <source>
        <dbReference type="Proteomes" id="UP000265768"/>
    </source>
</evidence>
<dbReference type="RefSeq" id="WP_119927291.1">
    <property type="nucleotide sequence ID" value="NZ_QZEY01000005.1"/>
</dbReference>
<feature type="signal peptide" evidence="2">
    <location>
        <begin position="1"/>
        <end position="22"/>
    </location>
</feature>
<evidence type="ECO:0000313" key="3">
    <source>
        <dbReference type="EMBL" id="RJL31974.1"/>
    </source>
</evidence>
<evidence type="ECO:0000256" key="2">
    <source>
        <dbReference type="SAM" id="SignalP"/>
    </source>
</evidence>
<dbReference type="OrthoDB" id="3534672at2"/>
<keyword evidence="4" id="KW-1185">Reference proteome</keyword>
<evidence type="ECO:0000256" key="1">
    <source>
        <dbReference type="SAM" id="MobiDB-lite"/>
    </source>
</evidence>
<feature type="region of interest" description="Disordered" evidence="1">
    <location>
        <begin position="237"/>
        <end position="256"/>
    </location>
</feature>